<dbReference type="Proteomes" id="UP000298030">
    <property type="component" value="Unassembled WGS sequence"/>
</dbReference>
<organism evidence="2 3">
    <name type="scientific">Coprinellus micaceus</name>
    <name type="common">Glistening ink-cap mushroom</name>
    <name type="synonym">Coprinus micaceus</name>
    <dbReference type="NCBI Taxonomy" id="71717"/>
    <lineage>
        <taxon>Eukaryota</taxon>
        <taxon>Fungi</taxon>
        <taxon>Dikarya</taxon>
        <taxon>Basidiomycota</taxon>
        <taxon>Agaricomycotina</taxon>
        <taxon>Agaricomycetes</taxon>
        <taxon>Agaricomycetidae</taxon>
        <taxon>Agaricales</taxon>
        <taxon>Agaricineae</taxon>
        <taxon>Psathyrellaceae</taxon>
        <taxon>Coprinellus</taxon>
    </lineage>
</organism>
<proteinExistence type="predicted"/>
<sequence length="443" mass="46264">MKTSRTIGVMSLATPGIPSSLKRIHLSFCTNVTAFSVYHLLSVHRQITFVSVSGIPDFLGDSALLKLSKPVDRGWKPETFRVYATPGSIAKLRKVLSKRKSAPNTIAGGIVSGLETAIPPTSACAQPATSLESGPAFALLAAKLEHNQRPVSPVQPELWSRPKDAIVGAGLGTGSVTRQTAAAPDMNSEKVSTEASKGSHRSRKGRTEKGTMTSVTSPEPPPVESPAGAGNKPQSRSPPSQPQPSSVPSYPPPPPPPLAQPQARAQAPLPSSKLLETSPISIETSPLRQGPQLNGAAQVHPLLIQKKASITIAGAETAAATGLVVEEKGGASDHHHLSGSISSFEELEDEGSEYDLLDNKSDLESIAASVELGSGTESGHEDDDDDIVNIGHGQAAARPTLGITLSTTGNERRESGGQGEDGVKSGVFSDDEEDFECVDMPEV</sequence>
<feature type="compositionally biased region" description="Polar residues" evidence="1">
    <location>
        <begin position="274"/>
        <end position="287"/>
    </location>
</feature>
<accession>A0A4Y7SQ22</accession>
<comment type="caution">
    <text evidence="2">The sequence shown here is derived from an EMBL/GenBank/DDBJ whole genome shotgun (WGS) entry which is preliminary data.</text>
</comment>
<feature type="region of interest" description="Disordered" evidence="1">
    <location>
        <begin position="169"/>
        <end position="293"/>
    </location>
</feature>
<evidence type="ECO:0000256" key="1">
    <source>
        <dbReference type="SAM" id="MobiDB-lite"/>
    </source>
</evidence>
<protein>
    <submittedName>
        <fullName evidence="2">Uncharacterized protein</fullName>
    </submittedName>
</protein>
<name>A0A4Y7SQ22_COPMI</name>
<feature type="compositionally biased region" description="Acidic residues" evidence="1">
    <location>
        <begin position="429"/>
        <end position="443"/>
    </location>
</feature>
<gene>
    <name evidence="2" type="ORF">FA13DRAFT_1798133</name>
</gene>
<feature type="region of interest" description="Disordered" evidence="1">
    <location>
        <begin position="373"/>
        <end position="443"/>
    </location>
</feature>
<reference evidence="2 3" key="1">
    <citation type="journal article" date="2019" name="Nat. Ecol. Evol.">
        <title>Megaphylogeny resolves global patterns of mushroom evolution.</title>
        <authorList>
            <person name="Varga T."/>
            <person name="Krizsan K."/>
            <person name="Foldi C."/>
            <person name="Dima B."/>
            <person name="Sanchez-Garcia M."/>
            <person name="Sanchez-Ramirez S."/>
            <person name="Szollosi G.J."/>
            <person name="Szarkandi J.G."/>
            <person name="Papp V."/>
            <person name="Albert L."/>
            <person name="Andreopoulos W."/>
            <person name="Angelini C."/>
            <person name="Antonin V."/>
            <person name="Barry K.W."/>
            <person name="Bougher N.L."/>
            <person name="Buchanan P."/>
            <person name="Buyck B."/>
            <person name="Bense V."/>
            <person name="Catcheside P."/>
            <person name="Chovatia M."/>
            <person name="Cooper J."/>
            <person name="Damon W."/>
            <person name="Desjardin D."/>
            <person name="Finy P."/>
            <person name="Geml J."/>
            <person name="Haridas S."/>
            <person name="Hughes K."/>
            <person name="Justo A."/>
            <person name="Karasinski D."/>
            <person name="Kautmanova I."/>
            <person name="Kiss B."/>
            <person name="Kocsube S."/>
            <person name="Kotiranta H."/>
            <person name="LaButti K.M."/>
            <person name="Lechner B.E."/>
            <person name="Liimatainen K."/>
            <person name="Lipzen A."/>
            <person name="Lukacs Z."/>
            <person name="Mihaltcheva S."/>
            <person name="Morgado L.N."/>
            <person name="Niskanen T."/>
            <person name="Noordeloos M.E."/>
            <person name="Ohm R.A."/>
            <person name="Ortiz-Santana B."/>
            <person name="Ovrebo C."/>
            <person name="Racz N."/>
            <person name="Riley R."/>
            <person name="Savchenko A."/>
            <person name="Shiryaev A."/>
            <person name="Soop K."/>
            <person name="Spirin V."/>
            <person name="Szebenyi C."/>
            <person name="Tomsovsky M."/>
            <person name="Tulloss R.E."/>
            <person name="Uehling J."/>
            <person name="Grigoriev I.V."/>
            <person name="Vagvolgyi C."/>
            <person name="Papp T."/>
            <person name="Martin F.M."/>
            <person name="Miettinen O."/>
            <person name="Hibbett D.S."/>
            <person name="Nagy L.G."/>
        </authorList>
    </citation>
    <scope>NUCLEOTIDE SEQUENCE [LARGE SCALE GENOMIC DNA]</scope>
    <source>
        <strain evidence="2 3">FP101781</strain>
    </source>
</reference>
<feature type="compositionally biased region" description="Low complexity" evidence="1">
    <location>
        <begin position="233"/>
        <end position="248"/>
    </location>
</feature>
<feature type="compositionally biased region" description="Pro residues" evidence="1">
    <location>
        <begin position="249"/>
        <end position="259"/>
    </location>
</feature>
<evidence type="ECO:0000313" key="3">
    <source>
        <dbReference type="Proteomes" id="UP000298030"/>
    </source>
</evidence>
<keyword evidence="3" id="KW-1185">Reference proteome</keyword>
<dbReference type="EMBL" id="QPFP01000079">
    <property type="protein sequence ID" value="TEB23339.1"/>
    <property type="molecule type" value="Genomic_DNA"/>
</dbReference>
<dbReference type="OrthoDB" id="3122475at2759"/>
<feature type="compositionally biased region" description="Low complexity" evidence="1">
    <location>
        <begin position="260"/>
        <end position="272"/>
    </location>
</feature>
<evidence type="ECO:0000313" key="2">
    <source>
        <dbReference type="EMBL" id="TEB23339.1"/>
    </source>
</evidence>
<dbReference type="AlphaFoldDB" id="A0A4Y7SQ22"/>
<feature type="region of interest" description="Disordered" evidence="1">
    <location>
        <begin position="328"/>
        <end position="353"/>
    </location>
</feature>